<feature type="region of interest" description="Disordered" evidence="6">
    <location>
        <begin position="172"/>
        <end position="197"/>
    </location>
</feature>
<dbReference type="GO" id="GO:0005506">
    <property type="term" value="F:iron ion binding"/>
    <property type="evidence" value="ECO:0007669"/>
    <property type="project" value="InterPro"/>
</dbReference>
<dbReference type="InterPro" id="IPR036396">
    <property type="entry name" value="Cyt_P450_sf"/>
</dbReference>
<evidence type="ECO:0000256" key="4">
    <source>
        <dbReference type="ARBA" id="ARBA00023002"/>
    </source>
</evidence>
<evidence type="ECO:0000313" key="8">
    <source>
        <dbReference type="Proteomes" id="UP001148614"/>
    </source>
</evidence>
<evidence type="ECO:0000256" key="1">
    <source>
        <dbReference type="ARBA" id="ARBA00001971"/>
    </source>
</evidence>
<dbReference type="GO" id="GO:0016705">
    <property type="term" value="F:oxidoreductase activity, acting on paired donors, with incorporation or reduction of molecular oxygen"/>
    <property type="evidence" value="ECO:0007669"/>
    <property type="project" value="InterPro"/>
</dbReference>
<dbReference type="InterPro" id="IPR001128">
    <property type="entry name" value="Cyt_P450"/>
</dbReference>
<protein>
    <submittedName>
        <fullName evidence="7">Uncharacterized protein</fullName>
    </submittedName>
</protein>
<evidence type="ECO:0000256" key="3">
    <source>
        <dbReference type="ARBA" id="ARBA00022723"/>
    </source>
</evidence>
<sequence>MAALSNLDKLESAMKGTAHLASSPLIVYSRVVKQDYVLGGIRLKKGQFITMSGRERTMDPALFESPDSYDGLGFCMPDKLEEHHAKTFRTVDTDILSWRRRRPATSLHILTWGAGRAARPGRLIAGVAVKVFLIQMLDEYDFALVDGKPFEPGVFHEFVYFNPENKILMRRRGDPGPKPGGLVQSTAGVPWTNANSE</sequence>
<dbReference type="Proteomes" id="UP001148614">
    <property type="component" value="Unassembled WGS sequence"/>
</dbReference>
<evidence type="ECO:0000313" key="7">
    <source>
        <dbReference type="EMBL" id="KAJ3580520.1"/>
    </source>
</evidence>
<keyword evidence="8" id="KW-1185">Reference proteome</keyword>
<name>A0A9W8NPE7_9PEZI</name>
<dbReference type="EMBL" id="JANPWZ010000002">
    <property type="protein sequence ID" value="KAJ3580520.1"/>
    <property type="molecule type" value="Genomic_DNA"/>
</dbReference>
<comment type="similarity">
    <text evidence="2">Belongs to the cytochrome P450 family.</text>
</comment>
<comment type="cofactor">
    <cofactor evidence="1">
        <name>heme</name>
        <dbReference type="ChEBI" id="CHEBI:30413"/>
    </cofactor>
</comment>
<dbReference type="PANTHER" id="PTHR46206:SF4">
    <property type="entry name" value="P450, PUTATIVE (EUROFUNG)-RELATED"/>
    <property type="match status" value="1"/>
</dbReference>
<gene>
    <name evidence="7" type="ORF">NPX13_g28</name>
</gene>
<dbReference type="AlphaFoldDB" id="A0A9W8NPE7"/>
<evidence type="ECO:0000256" key="5">
    <source>
        <dbReference type="ARBA" id="ARBA00023004"/>
    </source>
</evidence>
<dbReference type="GO" id="GO:0020037">
    <property type="term" value="F:heme binding"/>
    <property type="evidence" value="ECO:0007669"/>
    <property type="project" value="InterPro"/>
</dbReference>
<dbReference type="PANTHER" id="PTHR46206">
    <property type="entry name" value="CYTOCHROME P450"/>
    <property type="match status" value="1"/>
</dbReference>
<dbReference type="GO" id="GO:0004497">
    <property type="term" value="F:monooxygenase activity"/>
    <property type="evidence" value="ECO:0007669"/>
    <property type="project" value="InterPro"/>
</dbReference>
<keyword evidence="3" id="KW-0479">Metal-binding</keyword>
<feature type="compositionally biased region" description="Polar residues" evidence="6">
    <location>
        <begin position="183"/>
        <end position="197"/>
    </location>
</feature>
<evidence type="ECO:0000256" key="6">
    <source>
        <dbReference type="SAM" id="MobiDB-lite"/>
    </source>
</evidence>
<dbReference type="Gene3D" id="1.10.630.10">
    <property type="entry name" value="Cytochrome P450"/>
    <property type="match status" value="1"/>
</dbReference>
<dbReference type="Pfam" id="PF00067">
    <property type="entry name" value="p450"/>
    <property type="match status" value="1"/>
</dbReference>
<evidence type="ECO:0000256" key="2">
    <source>
        <dbReference type="ARBA" id="ARBA00010617"/>
    </source>
</evidence>
<comment type="caution">
    <text evidence="7">The sequence shown here is derived from an EMBL/GenBank/DDBJ whole genome shotgun (WGS) entry which is preliminary data.</text>
</comment>
<organism evidence="7 8">
    <name type="scientific">Xylaria arbuscula</name>
    <dbReference type="NCBI Taxonomy" id="114810"/>
    <lineage>
        <taxon>Eukaryota</taxon>
        <taxon>Fungi</taxon>
        <taxon>Dikarya</taxon>
        <taxon>Ascomycota</taxon>
        <taxon>Pezizomycotina</taxon>
        <taxon>Sordariomycetes</taxon>
        <taxon>Xylariomycetidae</taxon>
        <taxon>Xylariales</taxon>
        <taxon>Xylariaceae</taxon>
        <taxon>Xylaria</taxon>
    </lineage>
</organism>
<keyword evidence="5" id="KW-0408">Iron</keyword>
<reference evidence="7" key="1">
    <citation type="submission" date="2022-07" db="EMBL/GenBank/DDBJ databases">
        <title>Genome Sequence of Xylaria arbuscula.</title>
        <authorList>
            <person name="Buettner E."/>
        </authorList>
    </citation>
    <scope>NUCLEOTIDE SEQUENCE</scope>
    <source>
        <strain evidence="7">VT107</strain>
    </source>
</reference>
<proteinExistence type="inferred from homology"/>
<accession>A0A9W8NPE7</accession>
<dbReference type="SUPFAM" id="SSF48264">
    <property type="entry name" value="Cytochrome P450"/>
    <property type="match status" value="1"/>
</dbReference>
<keyword evidence="4" id="KW-0560">Oxidoreductase</keyword>